<proteinExistence type="predicted"/>
<dbReference type="EMBL" id="GIIL01003219">
    <property type="protein sequence ID" value="NOV46945.1"/>
    <property type="molecule type" value="Transcribed_RNA"/>
</dbReference>
<dbReference type="AlphaFoldDB" id="A0A6M2DKT9"/>
<sequence length="105" mass="11834">MILIDSFMEWCLIIMSERSSAAIYNDICLQQSIALILAPTTQSTFSQLPCDLPVLLNAKSIASMAFPCCNVKSYLLISIFSININTFFQQCLDNFCVTFIYSLRV</sequence>
<organism evidence="1">
    <name type="scientific">Xenopsylla cheopis</name>
    <name type="common">Oriental rat flea</name>
    <name type="synonym">Pulex cheopis</name>
    <dbReference type="NCBI Taxonomy" id="163159"/>
    <lineage>
        <taxon>Eukaryota</taxon>
        <taxon>Metazoa</taxon>
        <taxon>Ecdysozoa</taxon>
        <taxon>Arthropoda</taxon>
        <taxon>Hexapoda</taxon>
        <taxon>Insecta</taxon>
        <taxon>Pterygota</taxon>
        <taxon>Neoptera</taxon>
        <taxon>Endopterygota</taxon>
        <taxon>Siphonaptera</taxon>
        <taxon>Pulicidae</taxon>
        <taxon>Xenopsyllinae</taxon>
        <taxon>Xenopsylla</taxon>
    </lineage>
</organism>
<protein>
    <submittedName>
        <fullName evidence="1">Putative product</fullName>
    </submittedName>
</protein>
<reference evidence="1" key="1">
    <citation type="submission" date="2020-03" db="EMBL/GenBank/DDBJ databases">
        <title>Transcriptomic Profiling of the Digestive Tract of the Rat Flea, Xenopsylla cheopis, Following Blood Feeding and Infection with Yersinia pestis.</title>
        <authorList>
            <person name="Bland D.M."/>
            <person name="Martens C.A."/>
            <person name="Virtaneva K."/>
            <person name="Kanakabandi K."/>
            <person name="Long D."/>
            <person name="Rosenke R."/>
            <person name="Saturday G.A."/>
            <person name="Hoyt F.H."/>
            <person name="Bruno D.P."/>
            <person name="Ribeiro J.M.C."/>
            <person name="Hinnebusch J."/>
        </authorList>
    </citation>
    <scope>NUCLEOTIDE SEQUENCE</scope>
</reference>
<name>A0A6M2DKT9_XENCH</name>
<evidence type="ECO:0000313" key="1">
    <source>
        <dbReference type="EMBL" id="NOV46945.1"/>
    </source>
</evidence>
<accession>A0A6M2DKT9</accession>